<name>A0ABN9KZA9_9NEOB</name>
<reference evidence="3" key="1">
    <citation type="submission" date="2023-07" db="EMBL/GenBank/DDBJ databases">
        <authorList>
            <person name="Stuckert A."/>
        </authorList>
    </citation>
    <scope>NUCLEOTIDE SEQUENCE</scope>
</reference>
<feature type="coiled-coil region" evidence="1">
    <location>
        <begin position="98"/>
        <end position="132"/>
    </location>
</feature>
<sequence length="335" mass="38500">MYIFETLQKIPAKLHSEPGYKAVRSTMGLIDQKAKKSVQDVMFGTLDRKSKPDGSYRTIINLKGLNKFLKIPKFKMSRTHDSTLIFPPITKFITFWLVSCLEKRLIELEDVAKKLKEANEELTGQNVFLKRSITCLQKDADLKERKLQEMNWKVLEVNQAREALEWRKHDLSREVASLKKLLAGNNKLRSTNRELVMQVQFLQDTLDKAIASAPAVPKEANRQGRRKELGTKVKQNEARKISRRRHQAFLNQYIKVMSSVFENFSKDGWEDVSEDSDVESESSESMGEIIVKTALQPTSTSAEESSAVEERNVAWRTKVRNGNIHVCMFLTVMFS</sequence>
<evidence type="ECO:0000313" key="3">
    <source>
        <dbReference type="EMBL" id="CAJ0925981.1"/>
    </source>
</evidence>
<dbReference type="PANTHER" id="PTHR18957">
    <property type="entry name" value="CENTLEIN"/>
    <property type="match status" value="1"/>
</dbReference>
<keyword evidence="4" id="KW-1185">Reference proteome</keyword>
<comment type="caution">
    <text evidence="3">The sequence shown here is derived from an EMBL/GenBank/DDBJ whole genome shotgun (WGS) entry which is preliminary data.</text>
</comment>
<dbReference type="EMBL" id="CAUEEQ010003758">
    <property type="protein sequence ID" value="CAJ0925981.1"/>
    <property type="molecule type" value="Genomic_DNA"/>
</dbReference>
<protein>
    <submittedName>
        <fullName evidence="3">Uncharacterized protein</fullName>
    </submittedName>
</protein>
<dbReference type="PANTHER" id="PTHR18957:SF0">
    <property type="entry name" value="CENTLEIN"/>
    <property type="match status" value="1"/>
</dbReference>
<evidence type="ECO:0000256" key="1">
    <source>
        <dbReference type="SAM" id="Coils"/>
    </source>
</evidence>
<proteinExistence type="predicted"/>
<keyword evidence="1" id="KW-0175">Coiled coil</keyword>
<accession>A0ABN9KZA9</accession>
<evidence type="ECO:0000256" key="2">
    <source>
        <dbReference type="SAM" id="MobiDB-lite"/>
    </source>
</evidence>
<gene>
    <name evidence="3" type="ORF">RIMI_LOCUS2644913</name>
</gene>
<organism evidence="3 4">
    <name type="scientific">Ranitomeya imitator</name>
    <name type="common">mimic poison frog</name>
    <dbReference type="NCBI Taxonomy" id="111125"/>
    <lineage>
        <taxon>Eukaryota</taxon>
        <taxon>Metazoa</taxon>
        <taxon>Chordata</taxon>
        <taxon>Craniata</taxon>
        <taxon>Vertebrata</taxon>
        <taxon>Euteleostomi</taxon>
        <taxon>Amphibia</taxon>
        <taxon>Batrachia</taxon>
        <taxon>Anura</taxon>
        <taxon>Neobatrachia</taxon>
        <taxon>Hyloidea</taxon>
        <taxon>Dendrobatidae</taxon>
        <taxon>Dendrobatinae</taxon>
        <taxon>Ranitomeya</taxon>
    </lineage>
</organism>
<feature type="compositionally biased region" description="Basic and acidic residues" evidence="2">
    <location>
        <begin position="219"/>
        <end position="237"/>
    </location>
</feature>
<dbReference type="Proteomes" id="UP001176940">
    <property type="component" value="Unassembled WGS sequence"/>
</dbReference>
<dbReference type="InterPro" id="IPR038810">
    <property type="entry name" value="CNTLN"/>
</dbReference>
<evidence type="ECO:0000313" key="4">
    <source>
        <dbReference type="Proteomes" id="UP001176940"/>
    </source>
</evidence>
<feature type="region of interest" description="Disordered" evidence="2">
    <location>
        <begin position="216"/>
        <end position="237"/>
    </location>
</feature>